<keyword evidence="5" id="KW-1185">Reference proteome</keyword>
<gene>
    <name evidence="4" type="ORF">ACHHYP_00929</name>
</gene>
<proteinExistence type="predicted"/>
<feature type="region of interest" description="Disordered" evidence="3">
    <location>
        <begin position="117"/>
        <end position="146"/>
    </location>
</feature>
<dbReference type="PANTHER" id="PTHR15157:SF5">
    <property type="entry name" value="UV RADIATION RESISTANCE-ASSOCIATED GENE PROTEIN"/>
    <property type="match status" value="1"/>
</dbReference>
<reference evidence="4 5" key="1">
    <citation type="journal article" date="2014" name="Genome Biol. Evol.">
        <title>The secreted proteins of Achlya hypogyna and Thraustotheca clavata identify the ancestral oomycete secretome and reveal gene acquisitions by horizontal gene transfer.</title>
        <authorList>
            <person name="Misner I."/>
            <person name="Blouin N."/>
            <person name="Leonard G."/>
            <person name="Richards T.A."/>
            <person name="Lane C.E."/>
        </authorList>
    </citation>
    <scope>NUCLEOTIDE SEQUENCE [LARGE SCALE GENOMIC DNA]</scope>
    <source>
        <strain evidence="4 5">ATCC 48635</strain>
    </source>
</reference>
<feature type="coiled-coil region" evidence="2">
    <location>
        <begin position="259"/>
        <end position="306"/>
    </location>
</feature>
<dbReference type="GO" id="GO:0000149">
    <property type="term" value="F:SNARE binding"/>
    <property type="evidence" value="ECO:0007669"/>
    <property type="project" value="TreeGrafter"/>
</dbReference>
<dbReference type="OrthoDB" id="72772at2759"/>
<evidence type="ECO:0008006" key="6">
    <source>
        <dbReference type="Google" id="ProtNLM"/>
    </source>
</evidence>
<dbReference type="AlphaFoldDB" id="A0A1V9ZA74"/>
<evidence type="ECO:0000313" key="5">
    <source>
        <dbReference type="Proteomes" id="UP000243579"/>
    </source>
</evidence>
<name>A0A1V9ZA74_ACHHY</name>
<evidence type="ECO:0000256" key="2">
    <source>
        <dbReference type="SAM" id="Coils"/>
    </source>
</evidence>
<comment type="caution">
    <text evidence="4">The sequence shown here is derived from an EMBL/GenBank/DDBJ whole genome shotgun (WGS) entry which is preliminary data.</text>
</comment>
<feature type="compositionally biased region" description="Acidic residues" evidence="3">
    <location>
        <begin position="123"/>
        <end position="134"/>
    </location>
</feature>
<dbReference type="GO" id="GO:0005768">
    <property type="term" value="C:endosome"/>
    <property type="evidence" value="ECO:0007669"/>
    <property type="project" value="TreeGrafter"/>
</dbReference>
<protein>
    <recommendedName>
        <fullName evidence="6">UV radiation resistance-associated gene protein</fullName>
    </recommendedName>
</protein>
<dbReference type="PANTHER" id="PTHR15157">
    <property type="entry name" value="UV RADIATION RESISTANCE-ASSOCIATED GENE PROTEIN"/>
    <property type="match status" value="1"/>
</dbReference>
<dbReference type="InterPro" id="IPR018791">
    <property type="entry name" value="UV_resistance/autophagy_Atg14"/>
</dbReference>
<dbReference type="GO" id="GO:0032991">
    <property type="term" value="C:protein-containing complex"/>
    <property type="evidence" value="ECO:0007669"/>
    <property type="project" value="UniProtKB-ARBA"/>
</dbReference>
<dbReference type="Proteomes" id="UP000243579">
    <property type="component" value="Unassembled WGS sequence"/>
</dbReference>
<keyword evidence="1 2" id="KW-0175">Coiled coil</keyword>
<sequence length="523" mass="60130">MQQRRTLCASQLRSICLRHLCFAASPSHGELVKAGQAGEGVGEVELPDLFVRLVAGATILYESDIAKETLNPTWPPVELDERLGNTISPYEFFQDSVFELLVFRYVTSDRKAYEPPYLSLKEAEDEDEDASEDGEPPRSNTTDESEGLHLTRLISKLTMHRRHDMRNFEEVLRFTVQLDALEPLHCDYRELYGLPLNTLILGFQIEKDVEQYYVPRDTMIVLVQNGAMNGRRRKDALLRESSFSLKTAAVLLNTNIGLLAEIEQRKRSIEAKRERIARKLAASEAAAEHEHERLRLQNRILALRKEVEERKQVQSRVKTVVKIEKQLLQLDERIPRTLAHLSDIHKKAQDERHGIWERRTEVLKIAHKIRSKQAHLVVQLHDIYPISYVGAGEYCIGGIKFMNADVTNGKDDEMLSTALGYIAHFVFMLAKYLDVNLRYTIVHWSSRSFMRDDVNDPYVEYPLFKRGVEKDRFEKACVFLKKDVEQLLQARGLDIVVNSQLLVRLKSLVDAEMAWLQANSSSS</sequence>
<accession>A0A1V9ZA74</accession>
<dbReference type="GO" id="GO:0000323">
    <property type="term" value="C:lytic vacuole"/>
    <property type="evidence" value="ECO:0007669"/>
    <property type="project" value="TreeGrafter"/>
</dbReference>
<evidence type="ECO:0000313" key="4">
    <source>
        <dbReference type="EMBL" id="OQR94760.1"/>
    </source>
</evidence>
<dbReference type="STRING" id="1202772.A0A1V9ZA74"/>
<organism evidence="4 5">
    <name type="scientific">Achlya hypogyna</name>
    <name type="common">Oomycete</name>
    <name type="synonym">Protoachlya hypogyna</name>
    <dbReference type="NCBI Taxonomy" id="1202772"/>
    <lineage>
        <taxon>Eukaryota</taxon>
        <taxon>Sar</taxon>
        <taxon>Stramenopiles</taxon>
        <taxon>Oomycota</taxon>
        <taxon>Saprolegniomycetes</taxon>
        <taxon>Saprolegniales</taxon>
        <taxon>Achlyaceae</taxon>
        <taxon>Achlya</taxon>
    </lineage>
</organism>
<evidence type="ECO:0000256" key="3">
    <source>
        <dbReference type="SAM" id="MobiDB-lite"/>
    </source>
</evidence>
<dbReference type="Pfam" id="PF10186">
    <property type="entry name" value="ATG14"/>
    <property type="match status" value="1"/>
</dbReference>
<dbReference type="EMBL" id="JNBR01000352">
    <property type="protein sequence ID" value="OQR94760.1"/>
    <property type="molecule type" value="Genomic_DNA"/>
</dbReference>
<evidence type="ECO:0000256" key="1">
    <source>
        <dbReference type="ARBA" id="ARBA00023054"/>
    </source>
</evidence>
<dbReference type="GO" id="GO:0035493">
    <property type="term" value="P:SNARE complex assembly"/>
    <property type="evidence" value="ECO:0007669"/>
    <property type="project" value="TreeGrafter"/>
</dbReference>